<feature type="binding site" evidence="2">
    <location>
        <position position="187"/>
    </location>
    <ligand>
        <name>FAD</name>
        <dbReference type="ChEBI" id="CHEBI:57692"/>
    </ligand>
</feature>
<dbReference type="PANTHER" id="PTHR43747:SF4">
    <property type="entry name" value="FLAVIN-DEPENDENT TRYPTOPHAN HALOGENASE"/>
    <property type="match status" value="1"/>
</dbReference>
<keyword evidence="2" id="KW-0547">Nucleotide-binding</keyword>
<evidence type="ECO:0000313" key="3">
    <source>
        <dbReference type="EMBL" id="MCM2679367.1"/>
    </source>
</evidence>
<keyword evidence="2" id="KW-0274">FAD</keyword>
<dbReference type="PIRSF" id="PIRSF011396">
    <property type="entry name" value="Trp_halogenase"/>
    <property type="match status" value="1"/>
</dbReference>
<feature type="binding site" evidence="2">
    <location>
        <position position="81"/>
    </location>
    <ligand>
        <name>7-chloro-L-tryptophan</name>
        <dbReference type="ChEBI" id="CHEBI:58713"/>
    </ligand>
</feature>
<dbReference type="Gene3D" id="3.50.50.60">
    <property type="entry name" value="FAD/NAD(P)-binding domain"/>
    <property type="match status" value="1"/>
</dbReference>
<dbReference type="InterPro" id="IPR036188">
    <property type="entry name" value="FAD/NAD-bd_sf"/>
</dbReference>
<dbReference type="PANTHER" id="PTHR43747">
    <property type="entry name" value="FAD-BINDING PROTEIN"/>
    <property type="match status" value="1"/>
</dbReference>
<organism evidence="3 4">
    <name type="scientific">Echinimonas agarilytica</name>
    <dbReference type="NCBI Taxonomy" id="1215918"/>
    <lineage>
        <taxon>Bacteria</taxon>
        <taxon>Pseudomonadati</taxon>
        <taxon>Pseudomonadota</taxon>
        <taxon>Gammaproteobacteria</taxon>
        <taxon>Alteromonadales</taxon>
        <taxon>Echinimonadaceae</taxon>
        <taxon>Echinimonas</taxon>
    </lineage>
</organism>
<proteinExistence type="predicted"/>
<keyword evidence="4" id="KW-1185">Reference proteome</keyword>
<feature type="active site" evidence="1">
    <location>
        <position position="81"/>
    </location>
</feature>
<sequence length="516" mass="58472">MSNDRVLKLAVVGGGSAGWLTAALVAAQHGFGKGVSVTLIESPDVKTIGVGEGTWPTMRDTLRKIGISETDFIRQCDASFKQGSKFVNWVNDTPGEFFYQPFTTPAGYYEKSIVPYWKPHEQHVSFSNAVCFQEALCEQQRAPKLITTPEYEDMANYGYHLNAGKFSELLKHHCTSVLGVSYLSDHVDHVNFNHSDEIESLTLRNTGCFNADIFIDCTGFSSLLLGQYMEVPFVDKSDVLFIDGALATQVPYEEDDDPIASATHSTAQEAGWIWDIGLVHRRGVGHVFSSKYITREKAELQLREYLRASIGDKADSIEVRYIPIKSGHREVFWKNNCVAIGLSAGFLEPLEASALALVEYAATLLSERLPLFKEAIPIVAQKFNQDMSYHWQRIIDFLKLHYTLSQRNEPFWVANRDEATIPETLKEQLLQWKYRFPESDEFTHTREVFPAAGYQYVLYGMGFKTEVPDYMQSKEGASQAFELMKQNQRITGEFLSRMPTNRELLNKIHEYGLQVL</sequence>
<dbReference type="GO" id="GO:0004497">
    <property type="term" value="F:monooxygenase activity"/>
    <property type="evidence" value="ECO:0007669"/>
    <property type="project" value="InterPro"/>
</dbReference>
<accession>A0AA41W633</accession>
<keyword evidence="2" id="KW-0285">Flavoprotein</keyword>
<dbReference type="InterPro" id="IPR006905">
    <property type="entry name" value="Flavin_halogenase"/>
</dbReference>
<feature type="binding site" evidence="2">
    <location>
        <begin position="14"/>
        <end position="17"/>
    </location>
    <ligand>
        <name>FAD</name>
        <dbReference type="ChEBI" id="CHEBI:57692"/>
    </ligand>
</feature>
<dbReference type="GO" id="GO:0000166">
    <property type="term" value="F:nucleotide binding"/>
    <property type="evidence" value="ECO:0007669"/>
    <property type="project" value="UniProtKB-KW"/>
</dbReference>
<feature type="binding site" evidence="2">
    <location>
        <position position="342"/>
    </location>
    <ligand>
        <name>FAD</name>
        <dbReference type="ChEBI" id="CHEBI:57692"/>
    </ligand>
</feature>
<reference evidence="3 4" key="1">
    <citation type="journal article" date="2013" name="Antonie Van Leeuwenhoek">
        <title>Echinimonas agarilytica gen. nov., sp. nov., a new gammaproteobacterium isolated from the sea urchin Strongylocentrotus intermedius.</title>
        <authorList>
            <person name="Nedashkovskaya O.I."/>
            <person name="Stenkova A.M."/>
            <person name="Zhukova N.V."/>
            <person name="Van Trappen S."/>
            <person name="Lee J.S."/>
            <person name="Kim S.B."/>
        </authorList>
    </citation>
    <scope>NUCLEOTIDE SEQUENCE [LARGE SCALE GENOMIC DNA]</scope>
    <source>
        <strain evidence="3 4">KMM 6351</strain>
    </source>
</reference>
<dbReference type="InterPro" id="IPR033856">
    <property type="entry name" value="Trp_halogen"/>
</dbReference>
<gene>
    <name evidence="3" type="ORF">NAF29_06745</name>
</gene>
<dbReference type="RefSeq" id="WP_251260714.1">
    <property type="nucleotide sequence ID" value="NZ_JAMQGP010000002.1"/>
</dbReference>
<name>A0AA41W633_9GAMM</name>
<dbReference type="AlphaFoldDB" id="A0AA41W633"/>
<feature type="binding site" evidence="2">
    <location>
        <position position="351"/>
    </location>
    <ligand>
        <name>L-tryptophan</name>
        <dbReference type="ChEBI" id="CHEBI:57912"/>
    </ligand>
</feature>
<dbReference type="InterPro" id="IPR050816">
    <property type="entry name" value="Flavin-dep_Halogenase_NPB"/>
</dbReference>
<comment type="caution">
    <text evidence="3">The sequence shown here is derived from an EMBL/GenBank/DDBJ whole genome shotgun (WGS) entry which is preliminary data.</text>
</comment>
<evidence type="ECO:0000256" key="1">
    <source>
        <dbReference type="PIRSR" id="PIRSR011396-1"/>
    </source>
</evidence>
<protein>
    <submittedName>
        <fullName evidence="3">Tryptophan 7-halogenase</fullName>
    </submittedName>
</protein>
<evidence type="ECO:0000256" key="2">
    <source>
        <dbReference type="PIRSR" id="PIRSR011396-2"/>
    </source>
</evidence>
<dbReference type="Proteomes" id="UP001165393">
    <property type="component" value="Unassembled WGS sequence"/>
</dbReference>
<dbReference type="SUPFAM" id="SSF51905">
    <property type="entry name" value="FAD/NAD(P)-binding domain"/>
    <property type="match status" value="1"/>
</dbReference>
<dbReference type="Pfam" id="PF04820">
    <property type="entry name" value="Trp_halogenase"/>
    <property type="match status" value="1"/>
</dbReference>
<evidence type="ECO:0000313" key="4">
    <source>
        <dbReference type="Proteomes" id="UP001165393"/>
    </source>
</evidence>
<dbReference type="EMBL" id="JAMQGP010000002">
    <property type="protein sequence ID" value="MCM2679367.1"/>
    <property type="molecule type" value="Genomic_DNA"/>
</dbReference>